<dbReference type="PRINTS" id="PR00723">
    <property type="entry name" value="SUBTILISIN"/>
</dbReference>
<dbReference type="PROSITE" id="PS00137">
    <property type="entry name" value="SUBTILASE_HIS"/>
    <property type="match status" value="1"/>
</dbReference>
<feature type="domain" description="Peptidase S8/S53" evidence="6">
    <location>
        <begin position="201"/>
        <end position="490"/>
    </location>
</feature>
<dbReference type="InterPro" id="IPR015500">
    <property type="entry name" value="Peptidase_S8_subtilisin-rel"/>
</dbReference>
<sequence>MRKFVENPLLLHDSPQRTSGLRRWNRATFGHVAKWGTWLLLAGLLAGCSSALQSTGVPLAPAGGCLQAAAAAAPEVLRPAVQGVGRFDLPHLPGRVIVYQEGMRLQSAVQPELERLEARPLQPVGERGWQLYTVRPGAELEAARALLRGGARYVQPEYLYRPSGLAVPPNSPDYPLNQRPIFAQLNLEEAWRQLTPGCARPVVAVADTGFYTERSDLKPNLTPSASWLDLVGDDLAAPQPVQGRVTPGDWAGRNHGTAVAGVIAAVTDRGWGLAGAAYNLAQVLPLKVFDAHGQASTLQIAQAVEYALGATTIGGQTFVNPYPAQVLNLSLALAAPQGQGFRDPYLEAVLEQATQKGLVVVAASGNEGADSIDYPASSPWVIAVGATNMARSRAVWSQGAASNYGQGLAFMAPGSEITTLSGRQEGEYANGFGTSFAAPFISSVVALYLYQQNALGKPQPAAQRLAEVRRCLRSAAQHGPDGWEPQTGYGLVDAAQVVNPANAWCF</sequence>
<dbReference type="PANTHER" id="PTHR43806">
    <property type="entry name" value="PEPTIDASE S8"/>
    <property type="match status" value="1"/>
</dbReference>
<evidence type="ECO:0000256" key="5">
    <source>
        <dbReference type="PROSITE-ProRule" id="PRU01240"/>
    </source>
</evidence>
<dbReference type="EMBL" id="CP002042">
    <property type="protein sequence ID" value="ADH64815.1"/>
    <property type="molecule type" value="Genomic_DNA"/>
</dbReference>
<evidence type="ECO:0000313" key="7">
    <source>
        <dbReference type="EMBL" id="ADH64815.1"/>
    </source>
</evidence>
<dbReference type="eggNOG" id="COG1404">
    <property type="taxonomic scope" value="Bacteria"/>
</dbReference>
<dbReference type="STRING" id="526227.Mesil_2977"/>
<dbReference type="AlphaFoldDB" id="D7BDJ5"/>
<dbReference type="PROSITE" id="PS51892">
    <property type="entry name" value="SUBTILASE"/>
    <property type="match status" value="1"/>
</dbReference>
<dbReference type="GO" id="GO:0004252">
    <property type="term" value="F:serine-type endopeptidase activity"/>
    <property type="evidence" value="ECO:0007669"/>
    <property type="project" value="UniProtKB-UniRule"/>
</dbReference>
<keyword evidence="3 5" id="KW-0378">Hydrolase</keyword>
<proteinExistence type="inferred from homology"/>
<evidence type="ECO:0000313" key="8">
    <source>
        <dbReference type="Proteomes" id="UP000001916"/>
    </source>
</evidence>
<accession>D7BDJ5</accession>
<dbReference type="HOGENOM" id="CLU_011263_15_6_0"/>
<gene>
    <name evidence="7" type="ordered locus">Mesil_2977</name>
</gene>
<reference evidence="7 8" key="1">
    <citation type="journal article" date="2010" name="Stand. Genomic Sci.">
        <title>Complete genome sequence of Meiothermus silvanus type strain (VI-R2).</title>
        <authorList>
            <person name="Sikorski J."/>
            <person name="Tindall B.J."/>
            <person name="Lowry S."/>
            <person name="Lucas S."/>
            <person name="Nolan M."/>
            <person name="Copeland A."/>
            <person name="Glavina Del Rio T."/>
            <person name="Tice H."/>
            <person name="Cheng J.F."/>
            <person name="Han C."/>
            <person name="Pitluck S."/>
            <person name="Liolios K."/>
            <person name="Ivanova N."/>
            <person name="Mavromatis K."/>
            <person name="Mikhailova N."/>
            <person name="Pati A."/>
            <person name="Goodwin L."/>
            <person name="Chen A."/>
            <person name="Palaniappan K."/>
            <person name="Land M."/>
            <person name="Hauser L."/>
            <person name="Chang Y.J."/>
            <person name="Jeffries C.D."/>
            <person name="Rohde M."/>
            <person name="Goker M."/>
            <person name="Woyke T."/>
            <person name="Bristow J."/>
            <person name="Eisen J.A."/>
            <person name="Markowitz V."/>
            <person name="Hugenholtz P."/>
            <person name="Kyrpides N.C."/>
            <person name="Klenk H.P."/>
            <person name="Lapidus A."/>
        </authorList>
    </citation>
    <scope>NUCLEOTIDE SEQUENCE [LARGE SCALE GENOMIC DNA]</scope>
    <source>
        <strain evidence="8">ATCC 700542 / DSM 9946 / VI-R2</strain>
    </source>
</reference>
<keyword evidence="4 5" id="KW-0720">Serine protease</keyword>
<dbReference type="KEGG" id="msv:Mesil_2977"/>
<dbReference type="InterPro" id="IPR050131">
    <property type="entry name" value="Peptidase_S8_subtilisin-like"/>
</dbReference>
<dbReference type="OrthoDB" id="9798386at2"/>
<dbReference type="RefSeq" id="WP_013159347.1">
    <property type="nucleotide sequence ID" value="NC_014212.1"/>
</dbReference>
<dbReference type="InterPro" id="IPR022398">
    <property type="entry name" value="Peptidase_S8_His-AS"/>
</dbReference>
<dbReference type="Gene3D" id="3.40.50.200">
    <property type="entry name" value="Peptidase S8/S53 domain"/>
    <property type="match status" value="1"/>
</dbReference>
<evidence type="ECO:0000256" key="2">
    <source>
        <dbReference type="ARBA" id="ARBA00022670"/>
    </source>
</evidence>
<dbReference type="Pfam" id="PF00082">
    <property type="entry name" value="Peptidase_S8"/>
    <property type="match status" value="1"/>
</dbReference>
<protein>
    <submittedName>
        <fullName evidence="7">Peptidase S8 and S53 subtilisin kexin sedolisin</fullName>
    </submittedName>
</protein>
<feature type="active site" description="Charge relay system" evidence="5">
    <location>
        <position position="435"/>
    </location>
</feature>
<evidence type="ECO:0000256" key="3">
    <source>
        <dbReference type="ARBA" id="ARBA00022801"/>
    </source>
</evidence>
<evidence type="ECO:0000259" key="6">
    <source>
        <dbReference type="Pfam" id="PF00082"/>
    </source>
</evidence>
<evidence type="ECO:0000256" key="1">
    <source>
        <dbReference type="ARBA" id="ARBA00011073"/>
    </source>
</evidence>
<evidence type="ECO:0000256" key="4">
    <source>
        <dbReference type="ARBA" id="ARBA00022825"/>
    </source>
</evidence>
<dbReference type="SUPFAM" id="SSF52743">
    <property type="entry name" value="Subtilisin-like"/>
    <property type="match status" value="1"/>
</dbReference>
<name>D7BDJ5_ALLS1</name>
<comment type="similarity">
    <text evidence="1 5">Belongs to the peptidase S8 family.</text>
</comment>
<dbReference type="PANTHER" id="PTHR43806:SF11">
    <property type="entry name" value="CEREVISIN-RELATED"/>
    <property type="match status" value="1"/>
</dbReference>
<keyword evidence="2 5" id="KW-0645">Protease</keyword>
<dbReference type="GO" id="GO:0006508">
    <property type="term" value="P:proteolysis"/>
    <property type="evidence" value="ECO:0007669"/>
    <property type="project" value="UniProtKB-KW"/>
</dbReference>
<dbReference type="Proteomes" id="UP000001916">
    <property type="component" value="Chromosome"/>
</dbReference>
<feature type="active site" description="Charge relay system" evidence="5">
    <location>
        <position position="207"/>
    </location>
</feature>
<organism evidence="7 8">
    <name type="scientific">Allomeiothermus silvanus (strain ATCC 700542 / DSM 9946 / NBRC 106475 / NCIMB 13440 / VI-R2)</name>
    <name type="common">Thermus silvanus</name>
    <dbReference type="NCBI Taxonomy" id="526227"/>
    <lineage>
        <taxon>Bacteria</taxon>
        <taxon>Thermotogati</taxon>
        <taxon>Deinococcota</taxon>
        <taxon>Deinococci</taxon>
        <taxon>Thermales</taxon>
        <taxon>Thermaceae</taxon>
        <taxon>Allomeiothermus</taxon>
    </lineage>
</organism>
<dbReference type="InterPro" id="IPR036852">
    <property type="entry name" value="Peptidase_S8/S53_dom_sf"/>
</dbReference>
<dbReference type="InterPro" id="IPR000209">
    <property type="entry name" value="Peptidase_S8/S53_dom"/>
</dbReference>
<keyword evidence="8" id="KW-1185">Reference proteome</keyword>
<feature type="active site" description="Charge relay system" evidence="5">
    <location>
        <position position="255"/>
    </location>
</feature>